<evidence type="ECO:0000313" key="1">
    <source>
        <dbReference type="EMBL" id="QSG06239.1"/>
    </source>
</evidence>
<dbReference type="AlphaFoldDB" id="A0A897N599"/>
<accession>A0A897N599</accession>
<name>A0A897N599_9EURY</name>
<dbReference type="EMBL" id="CP064787">
    <property type="protein sequence ID" value="QSG06239.1"/>
    <property type="molecule type" value="Genomic_DNA"/>
</dbReference>
<dbReference type="RefSeq" id="WP_229112705.1">
    <property type="nucleotide sequence ID" value="NZ_CP064787.1"/>
</dbReference>
<evidence type="ECO:0000313" key="2">
    <source>
        <dbReference type="Proteomes" id="UP000663525"/>
    </source>
</evidence>
<dbReference type="GeneID" id="68855491"/>
<protein>
    <submittedName>
        <fullName evidence="1">Uncharacterized protein</fullName>
    </submittedName>
</protein>
<reference evidence="1" key="1">
    <citation type="submission" date="2020-11" db="EMBL/GenBank/DDBJ databases">
        <title>Carbohydrate-dependent, anaerobic sulfur respiration: A novel catabolism in halophilic archaea.</title>
        <authorList>
            <person name="Sorokin D.Y."/>
            <person name="Messina E."/>
            <person name="Smedile F."/>
            <person name="La Cono V."/>
            <person name="Hallsworth J.E."/>
            <person name="Yakimov M.M."/>
        </authorList>
    </citation>
    <scope>NUCLEOTIDE SEQUENCE</scope>
    <source>
        <strain evidence="1">HSR12-1</strain>
    </source>
</reference>
<gene>
    <name evidence="1" type="ORF">HSR121_1905</name>
</gene>
<dbReference type="Proteomes" id="UP000663525">
    <property type="component" value="Chromosome"/>
</dbReference>
<proteinExistence type="predicted"/>
<organism evidence="1 2">
    <name type="scientific">Halapricum desulfuricans</name>
    <dbReference type="NCBI Taxonomy" id="2841257"/>
    <lineage>
        <taxon>Archaea</taxon>
        <taxon>Methanobacteriati</taxon>
        <taxon>Methanobacteriota</taxon>
        <taxon>Stenosarchaea group</taxon>
        <taxon>Halobacteria</taxon>
        <taxon>Halobacteriales</taxon>
        <taxon>Haloarculaceae</taxon>
        <taxon>Halapricum</taxon>
    </lineage>
</organism>
<dbReference type="PROSITE" id="PS51257">
    <property type="entry name" value="PROKAR_LIPOPROTEIN"/>
    <property type="match status" value="1"/>
</dbReference>
<sequence>MRRRRFLATAATGTVVGTAGCMGGKVIFSKDGTITVPSGSGKVFELPSEGEEIEYTARDDGPFMVYVFERDSAIETYRAYIKDRDNDDMPAKRPTGLDSLGGQAIKLQDDLYQSSTDERAREPLNADGTAYFVLDNSNYEDTVSARSDPLSIQLDLKVVASSLPI</sequence>